<dbReference type="EMBL" id="JBANAX010000031">
    <property type="protein sequence ID" value="KAL1225423.1"/>
    <property type="molecule type" value="Genomic_DNA"/>
</dbReference>
<sequence>MGVNRADIVGPLTPLIVFTSETSMSLGTIRLPVLAVGFSKIVEFTVFDPPTVYNVISGTPWIYKMKALPSTYHQCVKFPTTNGVGTIKGDQEMSRSCYLTSQRLKIQQQLTSLEASRGSTFPSGQQPTKVSVEVAID</sequence>
<name>A0ABD1C7G7_CARAN</name>
<dbReference type="Proteomes" id="UP001558713">
    <property type="component" value="Unassembled WGS sequence"/>
</dbReference>
<gene>
    <name evidence="1" type="ORF">V5N11_009074</name>
</gene>
<keyword evidence="2" id="KW-1185">Reference proteome</keyword>
<evidence type="ECO:0000313" key="2">
    <source>
        <dbReference type="Proteomes" id="UP001558713"/>
    </source>
</evidence>
<proteinExistence type="predicted"/>
<organism evidence="1 2">
    <name type="scientific">Cardamine amara subsp. amara</name>
    <dbReference type="NCBI Taxonomy" id="228776"/>
    <lineage>
        <taxon>Eukaryota</taxon>
        <taxon>Viridiplantae</taxon>
        <taxon>Streptophyta</taxon>
        <taxon>Embryophyta</taxon>
        <taxon>Tracheophyta</taxon>
        <taxon>Spermatophyta</taxon>
        <taxon>Magnoliopsida</taxon>
        <taxon>eudicotyledons</taxon>
        <taxon>Gunneridae</taxon>
        <taxon>Pentapetalae</taxon>
        <taxon>rosids</taxon>
        <taxon>malvids</taxon>
        <taxon>Brassicales</taxon>
        <taxon>Brassicaceae</taxon>
        <taxon>Cardamineae</taxon>
        <taxon>Cardamine</taxon>
    </lineage>
</organism>
<evidence type="ECO:0000313" key="1">
    <source>
        <dbReference type="EMBL" id="KAL1225423.1"/>
    </source>
</evidence>
<dbReference type="AlphaFoldDB" id="A0ABD1C7G7"/>
<dbReference type="PANTHER" id="PTHR33240:SF8">
    <property type="entry name" value="OS03G0439900 PROTEIN"/>
    <property type="match status" value="1"/>
</dbReference>
<reference evidence="1 2" key="1">
    <citation type="submission" date="2024-04" db="EMBL/GenBank/DDBJ databases">
        <title>Genome assembly C_amara_ONT_v2.</title>
        <authorList>
            <person name="Yant L."/>
            <person name="Moore C."/>
            <person name="Slenker M."/>
        </authorList>
    </citation>
    <scope>NUCLEOTIDE SEQUENCE [LARGE SCALE GENOMIC DNA]</scope>
    <source>
        <tissue evidence="1">Leaf</tissue>
    </source>
</reference>
<protein>
    <submittedName>
        <fullName evidence="1">Uncharacterized protein</fullName>
    </submittedName>
</protein>
<dbReference type="PANTHER" id="PTHR33240">
    <property type="entry name" value="OS08G0508500 PROTEIN"/>
    <property type="match status" value="1"/>
</dbReference>
<comment type="caution">
    <text evidence="1">The sequence shown here is derived from an EMBL/GenBank/DDBJ whole genome shotgun (WGS) entry which is preliminary data.</text>
</comment>
<accession>A0ABD1C7G7</accession>